<dbReference type="RefSeq" id="WP_183509822.1">
    <property type="nucleotide sequence ID" value="NZ_BAABGK010000025.1"/>
</dbReference>
<name>A0A839QIT9_9MICC</name>
<dbReference type="Gene3D" id="1.10.10.60">
    <property type="entry name" value="Homeodomain-like"/>
    <property type="match status" value="1"/>
</dbReference>
<evidence type="ECO:0000259" key="4">
    <source>
        <dbReference type="PROSITE" id="PS01124"/>
    </source>
</evidence>
<dbReference type="Proteomes" id="UP000523000">
    <property type="component" value="Unassembled WGS sequence"/>
</dbReference>
<keyword evidence="6" id="KW-1185">Reference proteome</keyword>
<dbReference type="PROSITE" id="PS01124">
    <property type="entry name" value="HTH_ARAC_FAMILY_2"/>
    <property type="match status" value="1"/>
</dbReference>
<dbReference type="InterPro" id="IPR050204">
    <property type="entry name" value="AraC_XylS_family_regulators"/>
</dbReference>
<dbReference type="PANTHER" id="PTHR46796:SF6">
    <property type="entry name" value="ARAC SUBFAMILY"/>
    <property type="match status" value="1"/>
</dbReference>
<comment type="caution">
    <text evidence="5">The sequence shown here is derived from an EMBL/GenBank/DDBJ whole genome shotgun (WGS) entry which is preliminary data.</text>
</comment>
<keyword evidence="1" id="KW-0805">Transcription regulation</keyword>
<feature type="domain" description="HTH araC/xylS-type" evidence="4">
    <location>
        <begin position="207"/>
        <end position="308"/>
    </location>
</feature>
<dbReference type="SUPFAM" id="SSF46689">
    <property type="entry name" value="Homeodomain-like"/>
    <property type="match status" value="1"/>
</dbReference>
<keyword evidence="3" id="KW-0804">Transcription</keyword>
<organism evidence="5 6">
    <name type="scientific">Paeniglutamicibacter cryotolerans</name>
    <dbReference type="NCBI Taxonomy" id="670079"/>
    <lineage>
        <taxon>Bacteria</taxon>
        <taxon>Bacillati</taxon>
        <taxon>Actinomycetota</taxon>
        <taxon>Actinomycetes</taxon>
        <taxon>Micrococcales</taxon>
        <taxon>Micrococcaceae</taxon>
        <taxon>Paeniglutamicibacter</taxon>
    </lineage>
</organism>
<dbReference type="Pfam" id="PF12833">
    <property type="entry name" value="HTH_18"/>
    <property type="match status" value="1"/>
</dbReference>
<dbReference type="InterPro" id="IPR035418">
    <property type="entry name" value="AraC-bd_2"/>
</dbReference>
<protein>
    <submittedName>
        <fullName evidence="5">AraC-like DNA-binding protein</fullName>
    </submittedName>
</protein>
<evidence type="ECO:0000256" key="1">
    <source>
        <dbReference type="ARBA" id="ARBA00023015"/>
    </source>
</evidence>
<evidence type="ECO:0000256" key="3">
    <source>
        <dbReference type="ARBA" id="ARBA00023163"/>
    </source>
</evidence>
<evidence type="ECO:0000313" key="5">
    <source>
        <dbReference type="EMBL" id="MBB2994455.1"/>
    </source>
</evidence>
<dbReference type="Pfam" id="PF14525">
    <property type="entry name" value="AraC_binding_2"/>
    <property type="match status" value="1"/>
</dbReference>
<reference evidence="5 6" key="1">
    <citation type="submission" date="2020-08" db="EMBL/GenBank/DDBJ databases">
        <title>Sequencing the genomes of 1000 actinobacteria strains.</title>
        <authorList>
            <person name="Klenk H.-P."/>
        </authorList>
    </citation>
    <scope>NUCLEOTIDE SEQUENCE [LARGE SCALE GENOMIC DNA]</scope>
    <source>
        <strain evidence="5 6">DSM 22826</strain>
    </source>
</reference>
<dbReference type="GO" id="GO:0003700">
    <property type="term" value="F:DNA-binding transcription factor activity"/>
    <property type="evidence" value="ECO:0007669"/>
    <property type="project" value="InterPro"/>
</dbReference>
<dbReference type="GO" id="GO:0043565">
    <property type="term" value="F:sequence-specific DNA binding"/>
    <property type="evidence" value="ECO:0007669"/>
    <property type="project" value="InterPro"/>
</dbReference>
<dbReference type="InterPro" id="IPR018060">
    <property type="entry name" value="HTH_AraC"/>
</dbReference>
<proteinExistence type="predicted"/>
<evidence type="ECO:0000313" key="6">
    <source>
        <dbReference type="Proteomes" id="UP000523000"/>
    </source>
</evidence>
<accession>A0A839QIT9</accession>
<gene>
    <name evidence="5" type="ORF">E9229_000646</name>
</gene>
<dbReference type="AlphaFoldDB" id="A0A839QIT9"/>
<dbReference type="SMART" id="SM00342">
    <property type="entry name" value="HTH_ARAC"/>
    <property type="match status" value="1"/>
</dbReference>
<dbReference type="EMBL" id="JACHVS010000001">
    <property type="protein sequence ID" value="MBB2994455.1"/>
    <property type="molecule type" value="Genomic_DNA"/>
</dbReference>
<dbReference type="InterPro" id="IPR009057">
    <property type="entry name" value="Homeodomain-like_sf"/>
</dbReference>
<keyword evidence="2 5" id="KW-0238">DNA-binding</keyword>
<sequence>MYQVNSAETFAQWRQLVSESFVALDSQQWTPGEFRGTLRGHQFAELAIVEVSATAHRVLRTPQLISESTDRYYKLSMQVSGRGILRQDGREAVLTPGGFVIYDTERPYTLSFDEEFKTLVMMLPQQLIDLPAEDIAELTAVRMGETTGLGRAIVPFLAQLGEMLPELDGPIGHRLAMNLIDLLATVLADEVSSRPARANAEQSRQLRRIQQFIDGQLANPMLTPGLIASAHFMSTRSLHKAFGETGSTVATWIREHRLERCRRDLLDPLQAEAPVGTIGTRWGLPDAAHFSRIFRAAYGESPVSYRRSALLDPGLCRAA</sequence>
<evidence type="ECO:0000256" key="2">
    <source>
        <dbReference type="ARBA" id="ARBA00023125"/>
    </source>
</evidence>
<dbReference type="PANTHER" id="PTHR46796">
    <property type="entry name" value="HTH-TYPE TRANSCRIPTIONAL ACTIVATOR RHAS-RELATED"/>
    <property type="match status" value="1"/>
</dbReference>